<keyword evidence="2" id="KW-0378">Hydrolase</keyword>
<accession>A0A9J6R9E3</accession>
<dbReference type="GO" id="GO:0016791">
    <property type="term" value="F:phosphatase activity"/>
    <property type="evidence" value="ECO:0007669"/>
    <property type="project" value="TreeGrafter"/>
</dbReference>
<evidence type="ECO:0000256" key="1">
    <source>
        <dbReference type="SAM" id="Coils"/>
    </source>
</evidence>
<comment type="caution">
    <text evidence="2">The sequence shown here is derived from an EMBL/GenBank/DDBJ whole genome shotgun (WGS) entry which is preliminary data.</text>
</comment>
<dbReference type="PANTHER" id="PTHR10000">
    <property type="entry name" value="PHOSPHOSERINE PHOSPHATASE"/>
    <property type="match status" value="1"/>
</dbReference>
<dbReference type="PANTHER" id="PTHR10000:SF8">
    <property type="entry name" value="HAD SUPERFAMILY HYDROLASE-LIKE, TYPE 3"/>
    <property type="match status" value="1"/>
</dbReference>
<keyword evidence="1" id="KW-0175">Coiled coil</keyword>
<gene>
    <name evidence="2" type="ORF">OWO01_03610</name>
</gene>
<dbReference type="Gene3D" id="3.40.50.1000">
    <property type="entry name" value="HAD superfamily/HAD-like"/>
    <property type="match status" value="1"/>
</dbReference>
<dbReference type="SFLD" id="SFLDS00003">
    <property type="entry name" value="Haloacid_Dehalogenase"/>
    <property type="match status" value="1"/>
</dbReference>
<dbReference type="CDD" id="cd07516">
    <property type="entry name" value="HAD_Pase"/>
    <property type="match status" value="1"/>
</dbReference>
<name>A0A9J6R9E3_9BACI</name>
<dbReference type="NCBIfam" id="TIGR01484">
    <property type="entry name" value="HAD-SF-IIB"/>
    <property type="match status" value="1"/>
</dbReference>
<dbReference type="InterPro" id="IPR023214">
    <property type="entry name" value="HAD_sf"/>
</dbReference>
<dbReference type="SFLD" id="SFLDG01140">
    <property type="entry name" value="C2.B:_Phosphomannomutase_and_P"/>
    <property type="match status" value="1"/>
</dbReference>
<dbReference type="Proteomes" id="UP001084197">
    <property type="component" value="Unassembled WGS sequence"/>
</dbReference>
<dbReference type="InterPro" id="IPR036412">
    <property type="entry name" value="HAD-like_sf"/>
</dbReference>
<evidence type="ECO:0000313" key="3">
    <source>
        <dbReference type="Proteomes" id="UP001084197"/>
    </source>
</evidence>
<dbReference type="SUPFAM" id="SSF56784">
    <property type="entry name" value="HAD-like"/>
    <property type="match status" value="1"/>
</dbReference>
<dbReference type="InterPro" id="IPR000150">
    <property type="entry name" value="Cof"/>
</dbReference>
<dbReference type="InterPro" id="IPR006379">
    <property type="entry name" value="HAD-SF_hydro_IIB"/>
</dbReference>
<reference evidence="2" key="1">
    <citation type="submission" date="2022-11" db="EMBL/GenBank/DDBJ databases">
        <title>WGS of Natronobacillus azotifigens 24KS-1, an anaerobic diazotrophic haloalkaliphile from soda-rich habitats.</title>
        <authorList>
            <person name="Sorokin D.Y."/>
            <person name="Merkel A.Y."/>
        </authorList>
    </citation>
    <scope>NUCLEOTIDE SEQUENCE</scope>
    <source>
        <strain evidence="2">24KS-1</strain>
    </source>
</reference>
<keyword evidence="3" id="KW-1185">Reference proteome</keyword>
<sequence length="288" mass="32501">MYLIGIDLDGTLLSSNGTVSSYTKEMIKKVQKAGHKIIIATGRHPLLTIPILKELGLKDAFVCFNGAYIHLLTDKLPITSSYHPYYLERLLPFLQEREYKFVFGTERRYYLYAKFAKHLEHLSHLPVPIHLIESIDEMKEPILKTSIIGKESELIELEEEVQSMAKELTIFRSAAESMDIIHPNASKGKAIAYLGDYYKIDRSKMIAFGNYFNDVDMLSYVPIGVAMDNAPDYLKLSSSYVTKTNDQDGVAYFLEKFLLDSEGGGQKFLASCSSRKKSLLSNGRGTVV</sequence>
<dbReference type="RefSeq" id="WP_268779065.1">
    <property type="nucleotide sequence ID" value="NZ_JAPRAT010000004.1"/>
</dbReference>
<dbReference type="PROSITE" id="PS01228">
    <property type="entry name" value="COF_1"/>
    <property type="match status" value="1"/>
</dbReference>
<evidence type="ECO:0000313" key="2">
    <source>
        <dbReference type="EMBL" id="MCZ0702298.1"/>
    </source>
</evidence>
<dbReference type="Gene3D" id="3.30.1240.10">
    <property type="match status" value="1"/>
</dbReference>
<organism evidence="2 3">
    <name type="scientific">Natronobacillus azotifigens</name>
    <dbReference type="NCBI Taxonomy" id="472978"/>
    <lineage>
        <taxon>Bacteria</taxon>
        <taxon>Bacillati</taxon>
        <taxon>Bacillota</taxon>
        <taxon>Bacilli</taxon>
        <taxon>Bacillales</taxon>
        <taxon>Bacillaceae</taxon>
        <taxon>Natronobacillus</taxon>
    </lineage>
</organism>
<dbReference type="GO" id="GO:0005829">
    <property type="term" value="C:cytosol"/>
    <property type="evidence" value="ECO:0007669"/>
    <property type="project" value="TreeGrafter"/>
</dbReference>
<protein>
    <submittedName>
        <fullName evidence="2">Cof-type HAD-IIB family hydrolase</fullName>
    </submittedName>
</protein>
<feature type="coiled-coil region" evidence="1">
    <location>
        <begin position="147"/>
        <end position="174"/>
    </location>
</feature>
<dbReference type="GO" id="GO:0000287">
    <property type="term" value="F:magnesium ion binding"/>
    <property type="evidence" value="ECO:0007669"/>
    <property type="project" value="TreeGrafter"/>
</dbReference>
<proteinExistence type="predicted"/>
<dbReference type="AlphaFoldDB" id="A0A9J6R9E3"/>
<dbReference type="Pfam" id="PF08282">
    <property type="entry name" value="Hydrolase_3"/>
    <property type="match status" value="1"/>
</dbReference>
<dbReference type="EMBL" id="JAPRAT010000004">
    <property type="protein sequence ID" value="MCZ0702298.1"/>
    <property type="molecule type" value="Genomic_DNA"/>
</dbReference>
<dbReference type="NCBIfam" id="TIGR00099">
    <property type="entry name" value="Cof-subfamily"/>
    <property type="match status" value="1"/>
</dbReference>